<dbReference type="InterPro" id="IPR012340">
    <property type="entry name" value="NA-bd_OB-fold"/>
</dbReference>
<dbReference type="InterPro" id="IPR002059">
    <property type="entry name" value="CSP_DNA-bd"/>
</dbReference>
<reference evidence="2 3" key="1">
    <citation type="submission" date="2019-12" db="EMBL/GenBank/DDBJ databases">
        <authorList>
            <person name="Alioto T."/>
            <person name="Alioto T."/>
            <person name="Gomez Garrido J."/>
        </authorList>
    </citation>
    <scope>NUCLEOTIDE SEQUENCE [LARGE SCALE GENOMIC DNA]</scope>
</reference>
<dbReference type="PROSITE" id="PS51857">
    <property type="entry name" value="CSD_2"/>
    <property type="match status" value="1"/>
</dbReference>
<dbReference type="PANTHER" id="PTHR46565:SF20">
    <property type="entry name" value="COLD SHOCK DOMAIN-CONTAINING PROTEIN 4"/>
    <property type="match status" value="1"/>
</dbReference>
<sequence length="67" mass="7661">MRARAWKNKHVGTMAEEKLARSKGMVCKFNDQMGYGFIRPDEGGKDLFAHQTAIKSDVYRTVNEQIV</sequence>
<dbReference type="GO" id="GO:0003676">
    <property type="term" value="F:nucleic acid binding"/>
    <property type="evidence" value="ECO:0007669"/>
    <property type="project" value="InterPro"/>
</dbReference>
<dbReference type="EMBL" id="CACTIH010002152">
    <property type="protein sequence ID" value="CAA2974176.1"/>
    <property type="molecule type" value="Genomic_DNA"/>
</dbReference>
<dbReference type="PROSITE" id="PS00352">
    <property type="entry name" value="CSD_1"/>
    <property type="match status" value="1"/>
</dbReference>
<evidence type="ECO:0000313" key="2">
    <source>
        <dbReference type="EMBL" id="CAA2974176.1"/>
    </source>
</evidence>
<evidence type="ECO:0000259" key="1">
    <source>
        <dbReference type="PROSITE" id="PS51857"/>
    </source>
</evidence>
<dbReference type="Gene3D" id="2.40.50.140">
    <property type="entry name" value="Nucleic acid-binding proteins"/>
    <property type="match status" value="1"/>
</dbReference>
<dbReference type="SUPFAM" id="SSF50249">
    <property type="entry name" value="Nucleic acid-binding proteins"/>
    <property type="match status" value="1"/>
</dbReference>
<dbReference type="PANTHER" id="PTHR46565">
    <property type="entry name" value="COLD SHOCK DOMAIN PROTEIN 2"/>
    <property type="match status" value="1"/>
</dbReference>
<dbReference type="InterPro" id="IPR019844">
    <property type="entry name" value="CSD_CS"/>
</dbReference>
<proteinExistence type="predicted"/>
<dbReference type="Proteomes" id="UP000594638">
    <property type="component" value="Unassembled WGS sequence"/>
</dbReference>
<name>A0A8S0R7B4_OLEEU</name>
<dbReference type="Gramene" id="OE9A121724T1">
    <property type="protein sequence ID" value="OE9A121724C1"/>
    <property type="gene ID" value="OE9A121724"/>
</dbReference>
<accession>A0A8S0R7B4</accession>
<organism evidence="2 3">
    <name type="scientific">Olea europaea subsp. europaea</name>
    <dbReference type="NCBI Taxonomy" id="158383"/>
    <lineage>
        <taxon>Eukaryota</taxon>
        <taxon>Viridiplantae</taxon>
        <taxon>Streptophyta</taxon>
        <taxon>Embryophyta</taxon>
        <taxon>Tracheophyta</taxon>
        <taxon>Spermatophyta</taxon>
        <taxon>Magnoliopsida</taxon>
        <taxon>eudicotyledons</taxon>
        <taxon>Gunneridae</taxon>
        <taxon>Pentapetalae</taxon>
        <taxon>asterids</taxon>
        <taxon>lamiids</taxon>
        <taxon>Lamiales</taxon>
        <taxon>Oleaceae</taxon>
        <taxon>Oleeae</taxon>
        <taxon>Olea</taxon>
    </lineage>
</organism>
<dbReference type="OrthoDB" id="422005at2759"/>
<keyword evidence="3" id="KW-1185">Reference proteome</keyword>
<protein>
    <submittedName>
        <fullName evidence="2">Cold shock domain-containing 3-like</fullName>
    </submittedName>
</protein>
<comment type="caution">
    <text evidence="2">The sequence shown here is derived from an EMBL/GenBank/DDBJ whole genome shotgun (WGS) entry which is preliminary data.</text>
</comment>
<evidence type="ECO:0000313" key="3">
    <source>
        <dbReference type="Proteomes" id="UP000594638"/>
    </source>
</evidence>
<dbReference type="AlphaFoldDB" id="A0A8S0R7B4"/>
<gene>
    <name evidence="2" type="ORF">OLEA9_A121724</name>
</gene>
<dbReference type="Pfam" id="PF00313">
    <property type="entry name" value="CSD"/>
    <property type="match status" value="1"/>
</dbReference>
<feature type="domain" description="CSD" evidence="1">
    <location>
        <begin position="21"/>
        <end position="67"/>
    </location>
</feature>